<feature type="domain" description="Nudix hydrolase" evidence="4">
    <location>
        <begin position="373"/>
        <end position="507"/>
    </location>
</feature>
<keyword evidence="6" id="KW-1185">Reference proteome</keyword>
<accession>A0ABV2YCQ8</accession>
<proteinExistence type="predicted"/>
<evidence type="ECO:0000259" key="4">
    <source>
        <dbReference type="PROSITE" id="PS51462"/>
    </source>
</evidence>
<feature type="domain" description="Nudix hydrolase" evidence="4">
    <location>
        <begin position="75"/>
        <end position="219"/>
    </location>
</feature>
<evidence type="ECO:0000256" key="3">
    <source>
        <dbReference type="SAM" id="MobiDB-lite"/>
    </source>
</evidence>
<dbReference type="InterPro" id="IPR015797">
    <property type="entry name" value="NUDIX_hydrolase-like_dom_sf"/>
</dbReference>
<feature type="region of interest" description="Disordered" evidence="3">
    <location>
        <begin position="1"/>
        <end position="33"/>
    </location>
</feature>
<organism evidence="5 6">
    <name type="scientific">Streptomyces fragilis</name>
    <dbReference type="NCBI Taxonomy" id="67301"/>
    <lineage>
        <taxon>Bacteria</taxon>
        <taxon>Bacillati</taxon>
        <taxon>Actinomycetota</taxon>
        <taxon>Actinomycetes</taxon>
        <taxon>Kitasatosporales</taxon>
        <taxon>Streptomycetaceae</taxon>
        <taxon>Streptomyces</taxon>
    </lineage>
</organism>
<comment type="cofactor">
    <cofactor evidence="1">
        <name>Mg(2+)</name>
        <dbReference type="ChEBI" id="CHEBI:18420"/>
    </cofactor>
</comment>
<evidence type="ECO:0000256" key="1">
    <source>
        <dbReference type="ARBA" id="ARBA00001946"/>
    </source>
</evidence>
<evidence type="ECO:0000256" key="2">
    <source>
        <dbReference type="ARBA" id="ARBA00022801"/>
    </source>
</evidence>
<evidence type="ECO:0000313" key="5">
    <source>
        <dbReference type="EMBL" id="MEU3553326.1"/>
    </source>
</evidence>
<dbReference type="PROSITE" id="PS51462">
    <property type="entry name" value="NUDIX"/>
    <property type="match status" value="2"/>
</dbReference>
<reference evidence="5 6" key="1">
    <citation type="submission" date="2024-06" db="EMBL/GenBank/DDBJ databases">
        <title>The Natural Products Discovery Center: Release of the First 8490 Sequenced Strains for Exploring Actinobacteria Biosynthetic Diversity.</title>
        <authorList>
            <person name="Kalkreuter E."/>
            <person name="Kautsar S.A."/>
            <person name="Yang D."/>
            <person name="Bader C.D."/>
            <person name="Teijaro C.N."/>
            <person name="Fluegel L."/>
            <person name="Davis C.M."/>
            <person name="Simpson J.R."/>
            <person name="Lauterbach L."/>
            <person name="Steele A.D."/>
            <person name="Gui C."/>
            <person name="Meng S."/>
            <person name="Li G."/>
            <person name="Viehrig K."/>
            <person name="Ye F."/>
            <person name="Su P."/>
            <person name="Kiefer A.F."/>
            <person name="Nichols A."/>
            <person name="Cepeda A.J."/>
            <person name="Yan W."/>
            <person name="Fan B."/>
            <person name="Jiang Y."/>
            <person name="Adhikari A."/>
            <person name="Zheng C.-J."/>
            <person name="Schuster L."/>
            <person name="Cowan T.M."/>
            <person name="Smanski M.J."/>
            <person name="Chevrette M.G."/>
            <person name="De Carvalho L.P.S."/>
            <person name="Shen B."/>
        </authorList>
    </citation>
    <scope>NUCLEOTIDE SEQUENCE [LARGE SCALE GENOMIC DNA]</scope>
    <source>
        <strain evidence="5 6">NPDC038104</strain>
    </source>
</reference>
<gene>
    <name evidence="5" type="ORF">AB0E65_03650</name>
</gene>
<dbReference type="InterPro" id="IPR000086">
    <property type="entry name" value="NUDIX_hydrolase_dom"/>
</dbReference>
<dbReference type="Proteomes" id="UP001550850">
    <property type="component" value="Unassembled WGS sequence"/>
</dbReference>
<dbReference type="CDD" id="cd03674">
    <property type="entry name" value="NUDIX_Hydrolase"/>
    <property type="match status" value="1"/>
</dbReference>
<dbReference type="Gene3D" id="3.90.79.10">
    <property type="entry name" value="Nucleoside Triphosphate Pyrophosphohydrolase"/>
    <property type="match status" value="3"/>
</dbReference>
<dbReference type="PANTHER" id="PTHR43046">
    <property type="entry name" value="GDP-MANNOSE MANNOSYL HYDROLASE"/>
    <property type="match status" value="1"/>
</dbReference>
<dbReference type="EMBL" id="JBEZUR010000003">
    <property type="protein sequence ID" value="MEU3553326.1"/>
    <property type="molecule type" value="Genomic_DNA"/>
</dbReference>
<keyword evidence="2" id="KW-0378">Hydrolase</keyword>
<protein>
    <submittedName>
        <fullName evidence="5">NUDIX domain-containing protein</fullName>
    </submittedName>
</protein>
<dbReference type="PANTHER" id="PTHR43046:SF14">
    <property type="entry name" value="MUTT_NUDIX FAMILY PROTEIN"/>
    <property type="match status" value="1"/>
</dbReference>
<dbReference type="Pfam" id="PF00293">
    <property type="entry name" value="NUDIX"/>
    <property type="match status" value="3"/>
</dbReference>
<feature type="compositionally biased region" description="Polar residues" evidence="3">
    <location>
        <begin position="17"/>
        <end position="28"/>
    </location>
</feature>
<sequence>MTPTGATADPADRRLETTTTVGTISNPEPATPDSVHLRKAVEAYLGRHPDEREALSKLLAALGRPDDGPSGTPLLGHVTCSAAVVDHDLRVLHIAHRGTGALLVPAGHVEAADRTLLTAALRKVTEATGIPASALSLTPQFLGAPADIIVDESAARPAKGAPAHRHYDFRFVFYLTQEPPPAVVLRDEEVSGCRWLPLGEVASPSLRAKLLGAGLDGRPEPVNASVLIHDGAGRYLLHLRDHRPGIWEPGVFALLGGGRKHTDRTLRETLLRELAEEVPGLRLEGLEPYAVEEATSEDGLRIPLQVFTGRWRGNPDRLPLREGVLLRWFTPDQLERLRLSPGLQDLIHEHASHSATAGEPPASAPPWDEDGTTVLNGVGVHLHLEDDDGRVLLGLRHPASAYAGNTWHFLAGRCEQESALTCLVREAWEEAGLVIDPADVELVHVVHVVDSPDGQPLLQLVFRAHRWKGVPEVREPDKCLAWEWWPRHELPDPIVPYAREAITGILQGRAYTELGWEARP</sequence>
<evidence type="ECO:0000313" key="6">
    <source>
        <dbReference type="Proteomes" id="UP001550850"/>
    </source>
</evidence>
<dbReference type="SUPFAM" id="SSF55811">
    <property type="entry name" value="Nudix"/>
    <property type="match status" value="3"/>
</dbReference>
<name>A0ABV2YCQ8_9ACTN</name>
<comment type="caution">
    <text evidence="5">The sequence shown here is derived from an EMBL/GenBank/DDBJ whole genome shotgun (WGS) entry which is preliminary data.</text>
</comment>
<dbReference type="RefSeq" id="WP_290429283.1">
    <property type="nucleotide sequence ID" value="NZ_BEVZ01000002.1"/>
</dbReference>